<sequence length="362" mass="39367">MLLRTEWRLSTGTLLNSTSNVQVYCSLIHNLLLLYKDATKASTTHHGSASIRDSPATRSAFPRPTPSSSRISPFPCRITHADLSIPIACVLESDDLSAFVHAVLDAQPTDKSPLRRHVLRALALVAASHPCDVVAPLILHILAVALHRVWDQDSSVRAVLVDTARDVALHVSIVGVHSLHHAPVRRTTPSLVMPLSCSRPSPQPPRHLRLLAPIPSGHPASPHAAHTLPSALMPPSPPHHLHCTFAMNPHPLTSTMPLPCRDVHGRRARASQSAFATADIEEHFDEEEGSEPEEEAKVPRPYSSPRSRTPPSDDPCRLFVGNVRSSGEAVRSSTATGSVVAVAAFELRSEFDRDRKQLRSEG</sequence>
<dbReference type="InParanoid" id="A0A804U6W7"/>
<keyword evidence="4" id="KW-1185">Reference proteome</keyword>
<reference evidence="3" key="3">
    <citation type="submission" date="2021-05" db="UniProtKB">
        <authorList>
            <consortium name="EnsemblPlants"/>
        </authorList>
    </citation>
    <scope>IDENTIFICATION</scope>
    <source>
        <strain evidence="3">cv. B73</strain>
    </source>
</reference>
<feature type="region of interest" description="Disordered" evidence="1">
    <location>
        <begin position="45"/>
        <end position="70"/>
    </location>
</feature>
<name>A0A804U6W7_MAIZE</name>
<feature type="domain" description="TORTIFOLIA1/SINE1-2 N-terminal" evidence="2">
    <location>
        <begin position="87"/>
        <end position="173"/>
    </location>
</feature>
<dbReference type="Proteomes" id="UP000007305">
    <property type="component" value="Chromosome 5"/>
</dbReference>
<dbReference type="Gramene" id="Zm00001eb224340_T001">
    <property type="protein sequence ID" value="Zm00001eb224340_P001"/>
    <property type="gene ID" value="Zm00001eb224340"/>
</dbReference>
<proteinExistence type="predicted"/>
<evidence type="ECO:0000256" key="1">
    <source>
        <dbReference type="SAM" id="MobiDB-lite"/>
    </source>
</evidence>
<dbReference type="Pfam" id="PF24714">
    <property type="entry name" value="TOR1L1_N"/>
    <property type="match status" value="1"/>
</dbReference>
<feature type="compositionally biased region" description="Low complexity" evidence="1">
    <location>
        <begin position="299"/>
        <end position="310"/>
    </location>
</feature>
<evidence type="ECO:0000313" key="3">
    <source>
        <dbReference type="EnsemblPlants" id="Zm00001eb224340_P001"/>
    </source>
</evidence>
<reference evidence="3" key="2">
    <citation type="submission" date="2019-07" db="EMBL/GenBank/DDBJ databases">
        <authorList>
            <person name="Seetharam A."/>
            <person name="Woodhouse M."/>
            <person name="Cannon E."/>
        </authorList>
    </citation>
    <scope>NUCLEOTIDE SEQUENCE [LARGE SCALE GENOMIC DNA]</scope>
    <source>
        <strain evidence="3">cv. B73</strain>
    </source>
</reference>
<feature type="region of interest" description="Disordered" evidence="1">
    <location>
        <begin position="282"/>
        <end position="320"/>
    </location>
</feature>
<evidence type="ECO:0000259" key="2">
    <source>
        <dbReference type="Pfam" id="PF24714"/>
    </source>
</evidence>
<accession>A0A804U6W7</accession>
<dbReference type="EnsemblPlants" id="Zm00001eb224340_T001">
    <property type="protein sequence ID" value="Zm00001eb224340_P001"/>
    <property type="gene ID" value="Zm00001eb224340"/>
</dbReference>
<organism evidence="3 4">
    <name type="scientific">Zea mays</name>
    <name type="common">Maize</name>
    <dbReference type="NCBI Taxonomy" id="4577"/>
    <lineage>
        <taxon>Eukaryota</taxon>
        <taxon>Viridiplantae</taxon>
        <taxon>Streptophyta</taxon>
        <taxon>Embryophyta</taxon>
        <taxon>Tracheophyta</taxon>
        <taxon>Spermatophyta</taxon>
        <taxon>Magnoliopsida</taxon>
        <taxon>Liliopsida</taxon>
        <taxon>Poales</taxon>
        <taxon>Poaceae</taxon>
        <taxon>PACMAD clade</taxon>
        <taxon>Panicoideae</taxon>
        <taxon>Andropogonodae</taxon>
        <taxon>Andropogoneae</taxon>
        <taxon>Tripsacinae</taxon>
        <taxon>Zea</taxon>
    </lineage>
</organism>
<dbReference type="AlphaFoldDB" id="A0A804U6W7"/>
<feature type="compositionally biased region" description="Acidic residues" evidence="1">
    <location>
        <begin position="282"/>
        <end position="294"/>
    </location>
</feature>
<evidence type="ECO:0000313" key="4">
    <source>
        <dbReference type="Proteomes" id="UP000007305"/>
    </source>
</evidence>
<dbReference type="InterPro" id="IPR057600">
    <property type="entry name" value="TORTIFOLIA1/SINE1-2_N"/>
</dbReference>
<reference evidence="4" key="1">
    <citation type="journal article" date="2009" name="Science">
        <title>The B73 maize genome: complexity, diversity, and dynamics.</title>
        <authorList>
            <person name="Schnable P.S."/>
            <person name="Ware D."/>
            <person name="Fulton R.S."/>
            <person name="Stein J.C."/>
            <person name="Wei F."/>
            <person name="Pasternak S."/>
            <person name="Liang C."/>
            <person name="Zhang J."/>
            <person name="Fulton L."/>
            <person name="Graves T.A."/>
            <person name="Minx P."/>
            <person name="Reily A.D."/>
            <person name="Courtney L."/>
            <person name="Kruchowski S.S."/>
            <person name="Tomlinson C."/>
            <person name="Strong C."/>
            <person name="Delehaunty K."/>
            <person name="Fronick C."/>
            <person name="Courtney B."/>
            <person name="Rock S.M."/>
            <person name="Belter E."/>
            <person name="Du F."/>
            <person name="Kim K."/>
            <person name="Abbott R.M."/>
            <person name="Cotton M."/>
            <person name="Levy A."/>
            <person name="Marchetto P."/>
            <person name="Ochoa K."/>
            <person name="Jackson S.M."/>
            <person name="Gillam B."/>
            <person name="Chen W."/>
            <person name="Yan L."/>
            <person name="Higginbotham J."/>
            <person name="Cardenas M."/>
            <person name="Waligorski J."/>
            <person name="Applebaum E."/>
            <person name="Phelps L."/>
            <person name="Falcone J."/>
            <person name="Kanchi K."/>
            <person name="Thane T."/>
            <person name="Scimone A."/>
            <person name="Thane N."/>
            <person name="Henke J."/>
            <person name="Wang T."/>
            <person name="Ruppert J."/>
            <person name="Shah N."/>
            <person name="Rotter K."/>
            <person name="Hodges J."/>
            <person name="Ingenthron E."/>
            <person name="Cordes M."/>
            <person name="Kohlberg S."/>
            <person name="Sgro J."/>
            <person name="Delgado B."/>
            <person name="Mead K."/>
            <person name="Chinwalla A."/>
            <person name="Leonard S."/>
            <person name="Crouse K."/>
            <person name="Collura K."/>
            <person name="Kudrna D."/>
            <person name="Currie J."/>
            <person name="He R."/>
            <person name="Angelova A."/>
            <person name="Rajasekar S."/>
            <person name="Mueller T."/>
            <person name="Lomeli R."/>
            <person name="Scara G."/>
            <person name="Ko A."/>
            <person name="Delaney K."/>
            <person name="Wissotski M."/>
            <person name="Lopez G."/>
            <person name="Campos D."/>
            <person name="Braidotti M."/>
            <person name="Ashley E."/>
            <person name="Golser W."/>
            <person name="Kim H."/>
            <person name="Lee S."/>
            <person name="Lin J."/>
            <person name="Dujmic Z."/>
            <person name="Kim W."/>
            <person name="Talag J."/>
            <person name="Zuccolo A."/>
            <person name="Fan C."/>
            <person name="Sebastian A."/>
            <person name="Kramer M."/>
            <person name="Spiegel L."/>
            <person name="Nascimento L."/>
            <person name="Zutavern T."/>
            <person name="Miller B."/>
            <person name="Ambroise C."/>
            <person name="Muller S."/>
            <person name="Spooner W."/>
            <person name="Narechania A."/>
            <person name="Ren L."/>
            <person name="Wei S."/>
            <person name="Kumari S."/>
            <person name="Faga B."/>
            <person name="Levy M.J."/>
            <person name="McMahan L."/>
            <person name="Van Buren P."/>
            <person name="Vaughn M.W."/>
            <person name="Ying K."/>
            <person name="Yeh C.-T."/>
            <person name="Emrich S.J."/>
            <person name="Jia Y."/>
            <person name="Kalyanaraman A."/>
            <person name="Hsia A.-P."/>
            <person name="Barbazuk W.B."/>
            <person name="Baucom R.S."/>
            <person name="Brutnell T.P."/>
            <person name="Carpita N.C."/>
            <person name="Chaparro C."/>
            <person name="Chia J.-M."/>
            <person name="Deragon J.-M."/>
            <person name="Estill J.C."/>
            <person name="Fu Y."/>
            <person name="Jeddeloh J.A."/>
            <person name="Han Y."/>
            <person name="Lee H."/>
            <person name="Li P."/>
            <person name="Lisch D.R."/>
            <person name="Liu S."/>
            <person name="Liu Z."/>
            <person name="Nagel D.H."/>
            <person name="McCann M.C."/>
            <person name="SanMiguel P."/>
            <person name="Myers A.M."/>
            <person name="Nettleton D."/>
            <person name="Nguyen J."/>
            <person name="Penning B.W."/>
            <person name="Ponnala L."/>
            <person name="Schneider K.L."/>
            <person name="Schwartz D.C."/>
            <person name="Sharma A."/>
            <person name="Soderlund C."/>
            <person name="Springer N.M."/>
            <person name="Sun Q."/>
            <person name="Wang H."/>
            <person name="Waterman M."/>
            <person name="Westerman R."/>
            <person name="Wolfgruber T.K."/>
            <person name="Yang L."/>
            <person name="Yu Y."/>
            <person name="Zhang L."/>
            <person name="Zhou S."/>
            <person name="Zhu Q."/>
            <person name="Bennetzen J.L."/>
            <person name="Dawe R.K."/>
            <person name="Jiang J."/>
            <person name="Jiang N."/>
            <person name="Presting G.G."/>
            <person name="Wessler S.R."/>
            <person name="Aluru S."/>
            <person name="Martienssen R.A."/>
            <person name="Clifton S.W."/>
            <person name="McCombie W.R."/>
            <person name="Wing R.A."/>
            <person name="Wilson R.K."/>
        </authorList>
    </citation>
    <scope>NUCLEOTIDE SEQUENCE [LARGE SCALE GENOMIC DNA]</scope>
    <source>
        <strain evidence="4">cv. B73</strain>
    </source>
</reference>
<protein>
    <recommendedName>
        <fullName evidence="2">TORTIFOLIA1/SINE1-2 N-terminal domain-containing protein</fullName>
    </recommendedName>
</protein>